<dbReference type="Proteomes" id="UP001157006">
    <property type="component" value="Chromosome 1L"/>
</dbReference>
<comment type="similarity">
    <text evidence="1">Belongs to the reverse transcriptase family. Telomerase subfamily.</text>
</comment>
<keyword evidence="1" id="KW-0808">Transferase</keyword>
<dbReference type="GO" id="GO:0000781">
    <property type="term" value="C:chromosome, telomeric region"/>
    <property type="evidence" value="ECO:0007669"/>
    <property type="project" value="UniProtKB-SubCell"/>
</dbReference>
<keyword evidence="1" id="KW-0548">Nucleotidyltransferase</keyword>
<dbReference type="GO" id="GO:0046872">
    <property type="term" value="F:metal ion binding"/>
    <property type="evidence" value="ECO:0007669"/>
    <property type="project" value="UniProtKB-KW"/>
</dbReference>
<comment type="function">
    <text evidence="1">Telomerase is a ribonucleoprotein enzyme essential for the replication of chromosome termini in most eukaryotes. It elongates telomeres. It is a reverse transcriptase that adds simple sequence repeats to chromosome ends by copying a template sequence within the RNA component of the enzyme.</text>
</comment>
<keyword evidence="1" id="KW-0479">Metal-binding</keyword>
<evidence type="ECO:0000256" key="2">
    <source>
        <dbReference type="SAM" id="MobiDB-lite"/>
    </source>
</evidence>
<organism evidence="3 4">
    <name type="scientific">Vicia faba</name>
    <name type="common">Broad bean</name>
    <name type="synonym">Faba vulgaris</name>
    <dbReference type="NCBI Taxonomy" id="3906"/>
    <lineage>
        <taxon>Eukaryota</taxon>
        <taxon>Viridiplantae</taxon>
        <taxon>Streptophyta</taxon>
        <taxon>Embryophyta</taxon>
        <taxon>Tracheophyta</taxon>
        <taxon>Spermatophyta</taxon>
        <taxon>Magnoliopsida</taxon>
        <taxon>eudicotyledons</taxon>
        <taxon>Gunneridae</taxon>
        <taxon>Pentapetalae</taxon>
        <taxon>rosids</taxon>
        <taxon>fabids</taxon>
        <taxon>Fabales</taxon>
        <taxon>Fabaceae</taxon>
        <taxon>Papilionoideae</taxon>
        <taxon>50 kb inversion clade</taxon>
        <taxon>NPAAA clade</taxon>
        <taxon>Hologalegina</taxon>
        <taxon>IRL clade</taxon>
        <taxon>Fabeae</taxon>
        <taxon>Vicia</taxon>
    </lineage>
</organism>
<dbReference type="GO" id="GO:0000333">
    <property type="term" value="C:telomerase catalytic core complex"/>
    <property type="evidence" value="ECO:0007669"/>
    <property type="project" value="TreeGrafter"/>
</dbReference>
<keyword evidence="1" id="KW-0460">Magnesium</keyword>
<feature type="region of interest" description="Disordered" evidence="2">
    <location>
        <begin position="202"/>
        <end position="246"/>
    </location>
</feature>
<dbReference type="AlphaFoldDB" id="A0AAV0YL16"/>
<dbReference type="GO" id="GO:0042162">
    <property type="term" value="F:telomeric DNA binding"/>
    <property type="evidence" value="ECO:0007669"/>
    <property type="project" value="TreeGrafter"/>
</dbReference>
<evidence type="ECO:0000313" key="4">
    <source>
        <dbReference type="Proteomes" id="UP001157006"/>
    </source>
</evidence>
<reference evidence="3 4" key="1">
    <citation type="submission" date="2023-01" db="EMBL/GenBank/DDBJ databases">
        <authorList>
            <person name="Kreplak J."/>
        </authorList>
    </citation>
    <scope>NUCLEOTIDE SEQUENCE [LARGE SCALE GENOMIC DNA]</scope>
</reference>
<keyword evidence="1" id="KW-0158">Chromosome</keyword>
<keyword evidence="4" id="KW-1185">Reference proteome</keyword>
<evidence type="ECO:0000256" key="1">
    <source>
        <dbReference type="RuleBase" id="RU365061"/>
    </source>
</evidence>
<dbReference type="PANTHER" id="PTHR12066">
    <property type="entry name" value="TELOMERASE REVERSE TRANSCRIPTASE"/>
    <property type="match status" value="1"/>
</dbReference>
<name>A0AAV0YL16_VICFA</name>
<dbReference type="InterPro" id="IPR003545">
    <property type="entry name" value="Telomerase_RT"/>
</dbReference>
<keyword evidence="1" id="KW-0779">Telomere</keyword>
<comment type="catalytic activity">
    <reaction evidence="1">
        <text>DNA(n) + a 2'-deoxyribonucleoside 5'-triphosphate = DNA(n+1) + diphosphate</text>
        <dbReference type="Rhea" id="RHEA:22508"/>
        <dbReference type="Rhea" id="RHEA-COMP:17339"/>
        <dbReference type="Rhea" id="RHEA-COMP:17340"/>
        <dbReference type="ChEBI" id="CHEBI:33019"/>
        <dbReference type="ChEBI" id="CHEBI:61560"/>
        <dbReference type="ChEBI" id="CHEBI:173112"/>
        <dbReference type="EC" id="2.7.7.49"/>
    </reaction>
</comment>
<sequence length="289" mass="32460">MQGNSRFKAFKAGFVQHGIPGIRVAFEEWYGKGKEILVQKRKISLKNQDFYSLINVQYLNYGFAINIHSTCSSPNVDLLSCASWCLLLSRVGDDFMVYLLKNTSIFLPASHGKHYQMGGPPISGLCFDMLKKCSSKFDHQHSSLYKCEARKRKRSADVDDTTVQKQKRHISCNADDPVGFASNLGLTDELSMQLNRYHESRSYDASASEAPKSTRAATVIKKSESEGKPDLNCVTTRTGKGSRPCSWKRRKCKKQKQSTAEDVDLNIQCKLLPNNTDCMLANQQHGNTN</sequence>
<keyword evidence="1" id="KW-0539">Nucleus</keyword>
<dbReference type="GO" id="GO:0003720">
    <property type="term" value="F:telomerase activity"/>
    <property type="evidence" value="ECO:0007669"/>
    <property type="project" value="InterPro"/>
</dbReference>
<accession>A0AAV0YL16</accession>
<comment type="subcellular location">
    <subcellularLocation>
        <location evidence="1">Nucleus</location>
    </subcellularLocation>
    <subcellularLocation>
        <location evidence="1">Chromosome</location>
        <location evidence="1">Telomere</location>
    </subcellularLocation>
</comment>
<protein>
    <recommendedName>
        <fullName evidence="1">Telomerase reverse transcriptase</fullName>
        <ecNumber evidence="1">2.7.7.49</ecNumber>
    </recommendedName>
    <alternativeName>
        <fullName evidence="1">Telomerase catalytic subunit</fullName>
    </alternativeName>
</protein>
<gene>
    <name evidence="3" type="ORF">VFH_I265600</name>
</gene>
<keyword evidence="1" id="KW-0695">RNA-directed DNA polymerase</keyword>
<dbReference type="GO" id="GO:0007004">
    <property type="term" value="P:telomere maintenance via telomerase"/>
    <property type="evidence" value="ECO:0007669"/>
    <property type="project" value="TreeGrafter"/>
</dbReference>
<proteinExistence type="inferred from homology"/>
<evidence type="ECO:0000313" key="3">
    <source>
        <dbReference type="EMBL" id="CAI8586686.1"/>
    </source>
</evidence>
<dbReference type="EMBL" id="OX451736">
    <property type="protein sequence ID" value="CAI8586686.1"/>
    <property type="molecule type" value="Genomic_DNA"/>
</dbReference>
<dbReference type="PANTHER" id="PTHR12066:SF0">
    <property type="entry name" value="TELOMERASE REVERSE TRANSCRIPTASE"/>
    <property type="match status" value="1"/>
</dbReference>
<dbReference type="EC" id="2.7.7.49" evidence="1"/>
<dbReference type="GO" id="GO:0070034">
    <property type="term" value="F:telomerase RNA binding"/>
    <property type="evidence" value="ECO:0007669"/>
    <property type="project" value="TreeGrafter"/>
</dbReference>